<comment type="caution">
    <text evidence="1">The sequence shown here is derived from an EMBL/GenBank/DDBJ whole genome shotgun (WGS) entry which is preliminary data.</text>
</comment>
<protein>
    <submittedName>
        <fullName evidence="1">Uncharacterized protein</fullName>
    </submittedName>
</protein>
<keyword evidence="2" id="KW-1185">Reference proteome</keyword>
<evidence type="ECO:0000313" key="2">
    <source>
        <dbReference type="Proteomes" id="UP000801428"/>
    </source>
</evidence>
<organism evidence="1 2">
    <name type="scientific">Curvularia kusanoi</name>
    <name type="common">Cochliobolus kusanoi</name>
    <dbReference type="NCBI Taxonomy" id="90978"/>
    <lineage>
        <taxon>Eukaryota</taxon>
        <taxon>Fungi</taxon>
        <taxon>Dikarya</taxon>
        <taxon>Ascomycota</taxon>
        <taxon>Pezizomycotina</taxon>
        <taxon>Dothideomycetes</taxon>
        <taxon>Pleosporomycetidae</taxon>
        <taxon>Pleosporales</taxon>
        <taxon>Pleosporineae</taxon>
        <taxon>Pleosporaceae</taxon>
        <taxon>Curvularia</taxon>
    </lineage>
</organism>
<sequence>MGKSKNSEFKKAAKDAKAVLKLYLDSMDEPDFYYYPAGKYHDCHGDNKSSVKGGLVTQYMATTGEDLKFLVKVWHYALDKALLGPIEFKPDAEGNPPSSKTVVNELRKAAGLLPV</sequence>
<evidence type="ECO:0000313" key="1">
    <source>
        <dbReference type="EMBL" id="KAF2993975.1"/>
    </source>
</evidence>
<reference evidence="1" key="1">
    <citation type="submission" date="2019-04" db="EMBL/GenBank/DDBJ databases">
        <title>Sequencing of skin fungus with MAO and IRED activity.</title>
        <authorList>
            <person name="Marsaioli A.J."/>
            <person name="Bonatto J.M.C."/>
            <person name="Reis Junior O."/>
        </authorList>
    </citation>
    <scope>NUCLEOTIDE SEQUENCE</scope>
    <source>
        <strain evidence="1">30M1</strain>
    </source>
</reference>
<dbReference type="Proteomes" id="UP000801428">
    <property type="component" value="Unassembled WGS sequence"/>
</dbReference>
<proteinExistence type="predicted"/>
<dbReference type="AlphaFoldDB" id="A0A9P4W216"/>
<gene>
    <name evidence="1" type="ORF">E8E13_001018</name>
</gene>
<accession>A0A9P4W216</accession>
<dbReference type="EMBL" id="SWKU01000045">
    <property type="protein sequence ID" value="KAF2993975.1"/>
    <property type="molecule type" value="Genomic_DNA"/>
</dbReference>
<name>A0A9P4W216_CURKU</name>